<evidence type="ECO:0000259" key="18">
    <source>
        <dbReference type="PROSITE" id="PS50106"/>
    </source>
</evidence>
<evidence type="ECO:0000256" key="1">
    <source>
        <dbReference type="ARBA" id="ARBA00000707"/>
    </source>
</evidence>
<dbReference type="InterPro" id="IPR001578">
    <property type="entry name" value="Peptidase_C12_UCH"/>
</dbReference>
<feature type="compositionally biased region" description="Basic and acidic residues" evidence="16">
    <location>
        <begin position="363"/>
        <end position="373"/>
    </location>
</feature>
<dbReference type="Pfam" id="PF15949">
    <property type="entry name" value="DUF4757"/>
    <property type="match status" value="1"/>
</dbReference>
<dbReference type="PROSITE" id="PS00140">
    <property type="entry name" value="UCH_1"/>
    <property type="match status" value="1"/>
</dbReference>
<dbReference type="InterPro" id="IPR036959">
    <property type="entry name" value="Peptidase_C12_UCH_sf"/>
</dbReference>
<feature type="domain" description="UCH catalytic" evidence="19">
    <location>
        <begin position="5"/>
        <end position="229"/>
    </location>
</feature>
<feature type="region of interest" description="Disordered" evidence="16">
    <location>
        <begin position="686"/>
        <end position="740"/>
    </location>
</feature>
<evidence type="ECO:0000256" key="14">
    <source>
        <dbReference type="PROSITE-ProRule" id="PRU00125"/>
    </source>
</evidence>
<evidence type="ECO:0000313" key="21">
    <source>
        <dbReference type="Proteomes" id="UP001187315"/>
    </source>
</evidence>
<dbReference type="InterPro" id="IPR038765">
    <property type="entry name" value="Papain-like_cys_pep_sf"/>
</dbReference>
<evidence type="ECO:0000256" key="11">
    <source>
        <dbReference type="ARBA" id="ARBA00022807"/>
    </source>
</evidence>
<dbReference type="GO" id="GO:0023051">
    <property type="term" value="P:regulation of signaling"/>
    <property type="evidence" value="ECO:0007669"/>
    <property type="project" value="InterPro"/>
</dbReference>
<dbReference type="InterPro" id="IPR001478">
    <property type="entry name" value="PDZ"/>
</dbReference>
<feature type="compositionally biased region" description="Basic and acidic residues" evidence="16">
    <location>
        <begin position="534"/>
        <end position="544"/>
    </location>
</feature>
<name>A0AA88N6I5_TACVA</name>
<feature type="compositionally biased region" description="Polar residues" evidence="16">
    <location>
        <begin position="600"/>
        <end position="613"/>
    </location>
</feature>
<evidence type="ECO:0000256" key="5">
    <source>
        <dbReference type="ARBA" id="ARBA00022490"/>
    </source>
</evidence>
<feature type="compositionally biased region" description="Low complexity" evidence="16">
    <location>
        <begin position="1323"/>
        <end position="1343"/>
    </location>
</feature>
<dbReference type="Pfam" id="PF17820">
    <property type="entry name" value="PDZ_6"/>
    <property type="match status" value="1"/>
</dbReference>
<dbReference type="CDD" id="cd09616">
    <property type="entry name" value="Peptidase_C12_UCH_L1_L3"/>
    <property type="match status" value="1"/>
</dbReference>
<comment type="similarity">
    <text evidence="3 15">Belongs to the peptidase C12 family.</text>
</comment>
<dbReference type="PROSITE" id="PS00478">
    <property type="entry name" value="LIM_DOMAIN_1"/>
    <property type="match status" value="1"/>
</dbReference>
<feature type="compositionally biased region" description="Low complexity" evidence="16">
    <location>
        <begin position="549"/>
        <end position="567"/>
    </location>
</feature>
<dbReference type="EC" id="3.4.19.12" evidence="4 15"/>
<evidence type="ECO:0000256" key="7">
    <source>
        <dbReference type="ARBA" id="ARBA00022670"/>
    </source>
</evidence>
<feature type="region of interest" description="Disordered" evidence="16">
    <location>
        <begin position="920"/>
        <end position="1163"/>
    </location>
</feature>
<evidence type="ECO:0000259" key="19">
    <source>
        <dbReference type="PROSITE" id="PS52048"/>
    </source>
</evidence>
<dbReference type="GO" id="GO:0030155">
    <property type="term" value="P:regulation of cell adhesion"/>
    <property type="evidence" value="ECO:0007669"/>
    <property type="project" value="InterPro"/>
</dbReference>
<gene>
    <name evidence="20" type="ORF">Q7C36_008827</name>
</gene>
<protein>
    <recommendedName>
        <fullName evidence="4 15">ubiquitinyl hydrolase 1</fullName>
        <ecNumber evidence="4 15">3.4.19.12</ecNumber>
    </recommendedName>
</protein>
<dbReference type="SMART" id="SM00228">
    <property type="entry name" value="PDZ"/>
    <property type="match status" value="1"/>
</dbReference>
<feature type="active site" description="Proton donor" evidence="15">
    <location>
        <position position="169"/>
    </location>
</feature>
<comment type="catalytic activity">
    <reaction evidence="1 15">
        <text>Thiol-dependent hydrolysis of ester, thioester, amide, peptide and isopeptide bonds formed by the C-terminal Gly of ubiquitin (a 76-residue protein attached to proteins as an intracellular targeting signal).</text>
        <dbReference type="EC" id="3.4.19.12"/>
    </reaction>
</comment>
<dbReference type="InterPro" id="IPR036034">
    <property type="entry name" value="PDZ_sf"/>
</dbReference>
<dbReference type="Pfam" id="PF00412">
    <property type="entry name" value="LIM"/>
    <property type="match status" value="1"/>
</dbReference>
<comment type="caution">
    <text evidence="20">The sequence shown here is derived from an EMBL/GenBank/DDBJ whole genome shotgun (WGS) entry which is preliminary data.</text>
</comment>
<feature type="compositionally biased region" description="Basic and acidic residues" evidence="16">
    <location>
        <begin position="947"/>
        <end position="982"/>
    </location>
</feature>
<keyword evidence="9 15" id="KW-0833">Ubl conjugation pathway</keyword>
<keyword evidence="8 14" id="KW-0479">Metal-binding</keyword>
<feature type="compositionally biased region" description="Basic and acidic residues" evidence="16">
    <location>
        <begin position="993"/>
        <end position="1132"/>
    </location>
</feature>
<keyword evidence="13 14" id="KW-0440">LIM domain</keyword>
<dbReference type="SUPFAM" id="SSF54001">
    <property type="entry name" value="Cysteine proteinases"/>
    <property type="match status" value="1"/>
</dbReference>
<comment type="subcellular location">
    <subcellularLocation>
        <location evidence="2">Cytoplasm</location>
    </subcellularLocation>
</comment>
<keyword evidence="7 15" id="KW-0645">Protease</keyword>
<dbReference type="SUPFAM" id="SSF50156">
    <property type="entry name" value="PDZ domain-like"/>
    <property type="match status" value="1"/>
</dbReference>
<dbReference type="FunFam" id="2.10.110.10:FF:000041">
    <property type="entry name" value="LIM and calponin homology domains 1"/>
    <property type="match status" value="1"/>
</dbReference>
<dbReference type="InterPro" id="IPR001781">
    <property type="entry name" value="Znf_LIM"/>
</dbReference>
<dbReference type="PANTHER" id="PTHR46767:SF1">
    <property type="entry name" value="LIM DOMAIN ONLY PROTEIN 7"/>
    <property type="match status" value="1"/>
</dbReference>
<feature type="domain" description="LIM zinc-binding" evidence="17">
    <location>
        <begin position="1363"/>
        <end position="1429"/>
    </location>
</feature>
<evidence type="ECO:0000313" key="20">
    <source>
        <dbReference type="EMBL" id="KAK2850044.1"/>
    </source>
</evidence>
<evidence type="ECO:0000256" key="8">
    <source>
        <dbReference type="ARBA" id="ARBA00022723"/>
    </source>
</evidence>
<evidence type="ECO:0000256" key="15">
    <source>
        <dbReference type="PROSITE-ProRule" id="PRU01393"/>
    </source>
</evidence>
<feature type="compositionally biased region" description="Polar residues" evidence="16">
    <location>
        <begin position="1344"/>
        <end position="1360"/>
    </location>
</feature>
<feature type="compositionally biased region" description="Polar residues" evidence="16">
    <location>
        <begin position="727"/>
        <end position="736"/>
    </location>
</feature>
<dbReference type="PANTHER" id="PTHR46767">
    <property type="entry name" value="LIM DOMAIN ONLY PROTEIN 7"/>
    <property type="match status" value="1"/>
</dbReference>
<feature type="site" description="Transition state stabilizer" evidence="15">
    <location>
        <position position="89"/>
    </location>
</feature>
<reference evidence="20" key="1">
    <citation type="submission" date="2023-08" db="EMBL/GenBank/DDBJ databases">
        <title>Pelteobagrus vachellii genome.</title>
        <authorList>
            <person name="Liu H."/>
        </authorList>
    </citation>
    <scope>NUCLEOTIDE SEQUENCE</scope>
    <source>
        <strain evidence="20">PRFRI_2022a</strain>
        <tissue evidence="20">Muscle</tissue>
    </source>
</reference>
<evidence type="ECO:0000256" key="16">
    <source>
        <dbReference type="SAM" id="MobiDB-lite"/>
    </source>
</evidence>
<keyword evidence="21" id="KW-1185">Reference proteome</keyword>
<dbReference type="Gene3D" id="3.40.532.10">
    <property type="entry name" value="Peptidase C12, ubiquitin carboxyl-terminal hydrolase"/>
    <property type="match status" value="1"/>
</dbReference>
<evidence type="ECO:0000256" key="6">
    <source>
        <dbReference type="ARBA" id="ARBA00022553"/>
    </source>
</evidence>
<feature type="compositionally biased region" description="Polar residues" evidence="16">
    <location>
        <begin position="644"/>
        <end position="661"/>
    </location>
</feature>
<dbReference type="InterPro" id="IPR031865">
    <property type="entry name" value="DUF4757"/>
</dbReference>
<dbReference type="Gene3D" id="2.10.110.10">
    <property type="entry name" value="Cysteine Rich Protein"/>
    <property type="match status" value="1"/>
</dbReference>
<accession>A0AA88N6I5</accession>
<dbReference type="EMBL" id="JAVHJS010000008">
    <property type="protein sequence ID" value="KAK2850044.1"/>
    <property type="molecule type" value="Genomic_DNA"/>
</dbReference>
<dbReference type="GO" id="GO:0005737">
    <property type="term" value="C:cytoplasm"/>
    <property type="evidence" value="ECO:0007669"/>
    <property type="project" value="UniProtKB-SubCell"/>
</dbReference>
<dbReference type="InterPro" id="IPR057254">
    <property type="entry name" value="UCH_AS"/>
</dbReference>
<dbReference type="InterPro" id="IPR029978">
    <property type="entry name" value="LMO-7"/>
</dbReference>
<dbReference type="Proteomes" id="UP001187315">
    <property type="component" value="Unassembled WGS sequence"/>
</dbReference>
<dbReference type="CDD" id="cd08368">
    <property type="entry name" value="LIM"/>
    <property type="match status" value="1"/>
</dbReference>
<feature type="site" description="Important for enzyme activity" evidence="15">
    <location>
        <position position="184"/>
    </location>
</feature>
<dbReference type="GO" id="GO:0046872">
    <property type="term" value="F:metal ion binding"/>
    <property type="evidence" value="ECO:0007669"/>
    <property type="project" value="UniProtKB-KW"/>
</dbReference>
<dbReference type="GO" id="GO:0006511">
    <property type="term" value="P:ubiquitin-dependent protein catabolic process"/>
    <property type="evidence" value="ECO:0007669"/>
    <property type="project" value="UniProtKB-UniRule"/>
</dbReference>
<dbReference type="GO" id="GO:0016579">
    <property type="term" value="P:protein deubiquitination"/>
    <property type="evidence" value="ECO:0007669"/>
    <property type="project" value="UniProtKB-ARBA"/>
</dbReference>
<feature type="region of interest" description="Disordered" evidence="16">
    <location>
        <begin position="1303"/>
        <end position="1360"/>
    </location>
</feature>
<dbReference type="FunFam" id="3.40.532.10:FF:000005">
    <property type="entry name" value="Ubiquitin carboxyl-terminal hydrolase"/>
    <property type="match status" value="1"/>
</dbReference>
<evidence type="ECO:0000256" key="3">
    <source>
        <dbReference type="ARBA" id="ARBA00009326"/>
    </source>
</evidence>
<dbReference type="SMART" id="SM00132">
    <property type="entry name" value="LIM"/>
    <property type="match status" value="1"/>
</dbReference>
<dbReference type="Pfam" id="PF01088">
    <property type="entry name" value="Peptidase_C12"/>
    <property type="match status" value="1"/>
</dbReference>
<dbReference type="CDD" id="cd00136">
    <property type="entry name" value="PDZ_canonical"/>
    <property type="match status" value="1"/>
</dbReference>
<evidence type="ECO:0000256" key="4">
    <source>
        <dbReference type="ARBA" id="ARBA00012759"/>
    </source>
</evidence>
<feature type="region of interest" description="Disordered" evidence="16">
    <location>
        <begin position="453"/>
        <end position="661"/>
    </location>
</feature>
<feature type="compositionally biased region" description="Basic and acidic residues" evidence="16">
    <location>
        <begin position="466"/>
        <end position="481"/>
    </location>
</feature>
<evidence type="ECO:0000256" key="12">
    <source>
        <dbReference type="ARBA" id="ARBA00022833"/>
    </source>
</evidence>
<evidence type="ECO:0000256" key="10">
    <source>
        <dbReference type="ARBA" id="ARBA00022801"/>
    </source>
</evidence>
<dbReference type="Gene3D" id="2.30.42.10">
    <property type="match status" value="1"/>
</dbReference>
<feature type="compositionally biased region" description="Polar residues" evidence="16">
    <location>
        <begin position="509"/>
        <end position="522"/>
    </location>
</feature>
<feature type="compositionally biased region" description="Low complexity" evidence="16">
    <location>
        <begin position="580"/>
        <end position="594"/>
    </location>
</feature>
<keyword evidence="12 14" id="KW-0862">Zinc</keyword>
<dbReference type="PROSITE" id="PS52048">
    <property type="entry name" value="UCH_DOMAIN"/>
    <property type="match status" value="1"/>
</dbReference>
<proteinExistence type="inferred from homology"/>
<keyword evidence="6" id="KW-0597">Phosphoprotein</keyword>
<evidence type="ECO:0000256" key="9">
    <source>
        <dbReference type="ARBA" id="ARBA00022786"/>
    </source>
</evidence>
<dbReference type="InterPro" id="IPR041489">
    <property type="entry name" value="PDZ_6"/>
</dbReference>
<organism evidence="20 21">
    <name type="scientific">Tachysurus vachellii</name>
    <name type="common">Darkbarbel catfish</name>
    <name type="synonym">Pelteobagrus vachellii</name>
    <dbReference type="NCBI Taxonomy" id="175792"/>
    <lineage>
        <taxon>Eukaryota</taxon>
        <taxon>Metazoa</taxon>
        <taxon>Chordata</taxon>
        <taxon>Craniata</taxon>
        <taxon>Vertebrata</taxon>
        <taxon>Euteleostomi</taxon>
        <taxon>Actinopterygii</taxon>
        <taxon>Neopterygii</taxon>
        <taxon>Teleostei</taxon>
        <taxon>Ostariophysi</taxon>
        <taxon>Siluriformes</taxon>
        <taxon>Bagridae</taxon>
        <taxon>Tachysurus</taxon>
    </lineage>
</organism>
<evidence type="ECO:0000256" key="13">
    <source>
        <dbReference type="ARBA" id="ARBA00023038"/>
    </source>
</evidence>
<evidence type="ECO:0000259" key="17">
    <source>
        <dbReference type="PROSITE" id="PS50023"/>
    </source>
</evidence>
<feature type="compositionally biased region" description="Polar residues" evidence="16">
    <location>
        <begin position="1304"/>
        <end position="1321"/>
    </location>
</feature>
<keyword evidence="5" id="KW-0963">Cytoplasm</keyword>
<feature type="region of interest" description="Disordered" evidence="16">
    <location>
        <begin position="348"/>
        <end position="383"/>
    </location>
</feature>
<feature type="active site" description="Nucleophile" evidence="15">
    <location>
        <position position="95"/>
    </location>
</feature>
<keyword evidence="11 15" id="KW-0788">Thiol protease</keyword>
<dbReference type="GO" id="GO:0004843">
    <property type="term" value="F:cysteine-type deubiquitinase activity"/>
    <property type="evidence" value="ECO:0007669"/>
    <property type="project" value="UniProtKB-UniRule"/>
</dbReference>
<sequence>MEGQRWLPLEANPEVMNQFLRQLGLVPSWQFGDVYGLDPELLTLVPKPVCAVLLLFPVTEKYESFRLEEEAEIKAQRQEVSSEVYFMKQTIGNACGTIGLIHAVANNQTLLEFEADSPLKTFIMQSSKMSPEEKAAFLEKDESIRVTHESSAQEGQTEAPSVDEKVDLHFIAFVNVGGHLYELDGRKPFPIVHGKTTEDSFLEDAADVCKIFMARDPQELRFTVLGINRTTSTSFLSLVPGLKEFLLFHPGDVQDINTYTAIRHQKTSRRLKNALEDCCKGLIGLLELTTPGFTVYPQDTTKLKNNAKGCLSYFEQELVFIMSENYRRSLVVTPKTTAQFNQFLPSKDKQSGYVPAPLRRKRTDSTDNEENRRSWASPMFTEEDGSFSRAKSMSDIQVEQALQQVQYEDLQKVRAKVKENEDRWQDDLTKWKNRRKSVNLDIMKKKEEREQIEILTSGSGTRKSRTFKEMEEERESREPGYRSRFASLSTSDDQDVFEEPTHKTRVLPSRSNTVDNPYSLSRSKVRSLPSLLDDEPKTGSRPTDEADAPSGPVQSSSGSSLLDDPVPISVISKPRLLEPTSNTQSTRTSTIISSPKLEAKSSSKPITESNISAKPTPAPRQGQSQASLYKPVSTEMKQPIAPQVSASLPRSYQRSDSARITSVVTPRPFGASATKVASLPRAYTVGDSQKYFNGETKSSRHTTINSQTSSVQSSNENEGQEEEQVVPPTQTSSAVTPVSRVAPQPKVFPVNSTQQESYNEMRISLNQKPNSSNDFGFQTNWDSTGAVVKSIKQDSPAELCHLQVGDKILAVNGQKVADMSYEQWKRSMDEALKDGSLFMDIRRQGKNSSPEPYANMSLDFTSRRGMDPNVKPLNVSSQPVNRLPSTGINGGINEEPVLLRNEEPISLKNLKRRSEFFEQGGSENQITDLPVPSHSASSTRWSWDPEEERRRQEKWQKEQDRQLQEKYQRDQEKLKEEFEKAQQEAVTEGTKQYQEDLRSLEMEREASRLKEEEEKRRREEERKRREEQVRLEEERKRREQQERLVEERKRREQQERVEEERKRREQEEQLEEERKRREEQKKREEQKRLEEKRQKEEEELKQREEEKKRREQEALRLQRKREEEEERRRQEAQQRLQANDVEYTFPELSYSHRAKSKSTPELDDIEKNDIKGVYSKHRGLAGWLLEEELRRKKDPHILRQQAASELELERRNLLSAMRYSNPERAVSSGLGESTLNKAYQNRKEPVSQAEVERQQIIQDMKKKTSLLPDNKWIRQSSVNNVNKQPAYIPLRRGESLDNLDVTKNHQSWRSSWTPETTSSIPDYSRPYSSLSSSRPLLPQSTSSASTKTENQPSSRNRSVSGRKTCTFCDMPLGKGAAMIIESLGLCFHLQCFKCCQCKADLGGSESGAEVRIRNKQLFCNSCYMRLKTGQPTAM</sequence>
<feature type="domain" description="PDZ" evidence="18">
    <location>
        <begin position="762"/>
        <end position="843"/>
    </location>
</feature>
<dbReference type="PROSITE" id="PS50106">
    <property type="entry name" value="PDZ"/>
    <property type="match status" value="1"/>
</dbReference>
<dbReference type="PRINTS" id="PR00707">
    <property type="entry name" value="UBCTHYDRLASE"/>
</dbReference>
<evidence type="ECO:0000256" key="2">
    <source>
        <dbReference type="ARBA" id="ARBA00004496"/>
    </source>
</evidence>
<dbReference type="PROSITE" id="PS50023">
    <property type="entry name" value="LIM_DOMAIN_2"/>
    <property type="match status" value="1"/>
</dbReference>
<keyword evidence="10 15" id="KW-0378">Hydrolase</keyword>